<evidence type="ECO:0000313" key="2">
    <source>
        <dbReference type="WBParaSite" id="JU765_v2.g3748.t1"/>
    </source>
</evidence>
<name>A0AC34R5L0_9BILA</name>
<proteinExistence type="predicted"/>
<accession>A0AC34R5L0</accession>
<protein>
    <submittedName>
        <fullName evidence="2">C2H2-type domain-containing protein</fullName>
    </submittedName>
</protein>
<evidence type="ECO:0000313" key="1">
    <source>
        <dbReference type="Proteomes" id="UP000887576"/>
    </source>
</evidence>
<reference evidence="2" key="1">
    <citation type="submission" date="2022-11" db="UniProtKB">
        <authorList>
            <consortium name="WormBaseParasite"/>
        </authorList>
    </citation>
    <scope>IDENTIFICATION</scope>
</reference>
<organism evidence="1 2">
    <name type="scientific">Panagrolaimus sp. JU765</name>
    <dbReference type="NCBI Taxonomy" id="591449"/>
    <lineage>
        <taxon>Eukaryota</taxon>
        <taxon>Metazoa</taxon>
        <taxon>Ecdysozoa</taxon>
        <taxon>Nematoda</taxon>
        <taxon>Chromadorea</taxon>
        <taxon>Rhabditida</taxon>
        <taxon>Tylenchina</taxon>
        <taxon>Panagrolaimomorpha</taxon>
        <taxon>Panagrolaimoidea</taxon>
        <taxon>Panagrolaimidae</taxon>
        <taxon>Panagrolaimus</taxon>
    </lineage>
</organism>
<dbReference type="WBParaSite" id="JU765_v2.g3748.t1">
    <property type="protein sequence ID" value="JU765_v2.g3748.t1"/>
    <property type="gene ID" value="JU765_v2.g3748"/>
</dbReference>
<dbReference type="Proteomes" id="UP000887576">
    <property type="component" value="Unplaced"/>
</dbReference>
<sequence>MMKTKNQEKIIDEKIIVEKILPQKLPNCIRERPLDPAYVEKYLQKNKDRLFTCKKCKLQLPTREHLNRHLTGHTLSEYYCFLCPQCPQKFCEERKLRNHLELHSNDPMICHKCKSCDGGFRSALALRRHRDQSRMCCLYPFGQSYMISSLQPIDPYGFIESDDENDVLKMRQKSNTIDSDIISTSPSIIEEDDTKLTSLEFTIPIKRTKKSSENEDADSGFRSRLNSAQSCSPDLNSETSSSSDSPGRKFSNSNNDFIQPGTSFNYQSSTTSSMMSSTNYYSQTRPSTSSMINYTTPMNSYGLLEIDVEDNLDFDYGDSLLSTGTRNLRKTKFSLPTKLPELTINSFDLDYDLDSNLNEKVWNFETTEMFDPLFCFETQCQINSPLNNGNEGEFPFDGHDSDFEKDNPDEATIKDEVYSSLAVYAFKKDRAALS</sequence>